<feature type="region of interest" description="Disordered" evidence="1">
    <location>
        <begin position="86"/>
        <end position="110"/>
    </location>
</feature>
<reference evidence="2 3" key="1">
    <citation type="journal article" date="2020" name="Cell">
        <title>Large-Scale Comparative Analyses of Tick Genomes Elucidate Their Genetic Diversity and Vector Capacities.</title>
        <authorList>
            <consortium name="Tick Genome and Microbiome Consortium (TIGMIC)"/>
            <person name="Jia N."/>
            <person name="Wang J."/>
            <person name="Shi W."/>
            <person name="Du L."/>
            <person name="Sun Y."/>
            <person name="Zhan W."/>
            <person name="Jiang J.F."/>
            <person name="Wang Q."/>
            <person name="Zhang B."/>
            <person name="Ji P."/>
            <person name="Bell-Sakyi L."/>
            <person name="Cui X.M."/>
            <person name="Yuan T.T."/>
            <person name="Jiang B.G."/>
            <person name="Yang W.F."/>
            <person name="Lam T.T."/>
            <person name="Chang Q.C."/>
            <person name="Ding S.J."/>
            <person name="Wang X.J."/>
            <person name="Zhu J.G."/>
            <person name="Ruan X.D."/>
            <person name="Zhao L."/>
            <person name="Wei J.T."/>
            <person name="Ye R.Z."/>
            <person name="Que T.C."/>
            <person name="Du C.H."/>
            <person name="Zhou Y.H."/>
            <person name="Cheng J.X."/>
            <person name="Dai P.F."/>
            <person name="Guo W.B."/>
            <person name="Han X.H."/>
            <person name="Huang E.J."/>
            <person name="Li L.F."/>
            <person name="Wei W."/>
            <person name="Gao Y.C."/>
            <person name="Liu J.Z."/>
            <person name="Shao H.Z."/>
            <person name="Wang X."/>
            <person name="Wang C.C."/>
            <person name="Yang T.C."/>
            <person name="Huo Q.B."/>
            <person name="Li W."/>
            <person name="Chen H.Y."/>
            <person name="Chen S.E."/>
            <person name="Zhou L.G."/>
            <person name="Ni X.B."/>
            <person name="Tian J.H."/>
            <person name="Sheng Y."/>
            <person name="Liu T."/>
            <person name="Pan Y.S."/>
            <person name="Xia L.Y."/>
            <person name="Li J."/>
            <person name="Zhao F."/>
            <person name="Cao W.C."/>
        </authorList>
    </citation>
    <scope>NUCLEOTIDE SEQUENCE [LARGE SCALE GENOMIC DNA]</scope>
    <source>
        <strain evidence="2">HaeL-2018</strain>
    </source>
</reference>
<gene>
    <name evidence="2" type="ORF">HPB48_015423</name>
</gene>
<dbReference type="Proteomes" id="UP000821853">
    <property type="component" value="Chromosome 8"/>
</dbReference>
<evidence type="ECO:0000313" key="3">
    <source>
        <dbReference type="Proteomes" id="UP000821853"/>
    </source>
</evidence>
<organism evidence="2 3">
    <name type="scientific">Haemaphysalis longicornis</name>
    <name type="common">Bush tick</name>
    <dbReference type="NCBI Taxonomy" id="44386"/>
    <lineage>
        <taxon>Eukaryota</taxon>
        <taxon>Metazoa</taxon>
        <taxon>Ecdysozoa</taxon>
        <taxon>Arthropoda</taxon>
        <taxon>Chelicerata</taxon>
        <taxon>Arachnida</taxon>
        <taxon>Acari</taxon>
        <taxon>Parasitiformes</taxon>
        <taxon>Ixodida</taxon>
        <taxon>Ixodoidea</taxon>
        <taxon>Ixodidae</taxon>
        <taxon>Haemaphysalinae</taxon>
        <taxon>Haemaphysalis</taxon>
    </lineage>
</organism>
<keyword evidence="3" id="KW-1185">Reference proteome</keyword>
<dbReference type="InterPro" id="IPR008042">
    <property type="entry name" value="Retrotrans_Pao"/>
</dbReference>
<dbReference type="EMBL" id="JABSTR010000010">
    <property type="protein sequence ID" value="KAH9379810.1"/>
    <property type="molecule type" value="Genomic_DNA"/>
</dbReference>
<dbReference type="AlphaFoldDB" id="A0A9J6GWB6"/>
<dbReference type="VEuPathDB" id="VectorBase:HLOH_065455"/>
<accession>A0A9J6GWB6</accession>
<protein>
    <submittedName>
        <fullName evidence="2">Uncharacterized protein</fullName>
    </submittedName>
</protein>
<proteinExistence type="predicted"/>
<dbReference type="OrthoDB" id="6437258at2759"/>
<evidence type="ECO:0000256" key="1">
    <source>
        <dbReference type="SAM" id="MobiDB-lite"/>
    </source>
</evidence>
<evidence type="ECO:0000313" key="2">
    <source>
        <dbReference type="EMBL" id="KAH9379810.1"/>
    </source>
</evidence>
<comment type="caution">
    <text evidence="2">The sequence shown here is derived from an EMBL/GenBank/DDBJ whole genome shotgun (WGS) entry which is preliminary data.</text>
</comment>
<sequence>MAWRSEIDVAEITKRQLLQETARLYDPLGLLTPSSVRAKLQLQNVWKELFTWDNLLTDKYETACMEYISGLEVVDGLSLPRCSHSCGKENKSTHISRQRRPSQGMFAEDT</sequence>
<dbReference type="Pfam" id="PF05380">
    <property type="entry name" value="Peptidase_A17"/>
    <property type="match status" value="1"/>
</dbReference>
<name>A0A9J6GWB6_HAELO</name>